<name>A0ABW3Q1U3_9BACL</name>
<evidence type="ECO:0000313" key="6">
    <source>
        <dbReference type="Proteomes" id="UP001597169"/>
    </source>
</evidence>
<accession>A0ABW3Q1U3</accession>
<dbReference type="InterPro" id="IPR020449">
    <property type="entry name" value="Tscrpt_reg_AraC-type_HTH"/>
</dbReference>
<dbReference type="InterPro" id="IPR009057">
    <property type="entry name" value="Homeodomain-like_sf"/>
</dbReference>
<proteinExistence type="predicted"/>
<protein>
    <submittedName>
        <fullName evidence="5">Helix-turn-helix transcriptional regulator</fullName>
    </submittedName>
</protein>
<keyword evidence="3" id="KW-0804">Transcription</keyword>
<dbReference type="PRINTS" id="PR00032">
    <property type="entry name" value="HTHARAC"/>
</dbReference>
<dbReference type="Gene3D" id="1.10.10.60">
    <property type="entry name" value="Homeodomain-like"/>
    <property type="match status" value="2"/>
</dbReference>
<dbReference type="PANTHER" id="PTHR43280:SF2">
    <property type="entry name" value="HTH-TYPE TRANSCRIPTIONAL REGULATOR EXSA"/>
    <property type="match status" value="1"/>
</dbReference>
<sequence>MSITPHHLHRTFKTVTGSTPLQFLHHTRIEEGKKLLSTSSRSVTHISFRLGYTSLSHFSKVFKAKTQITPSDFRKDSNKIYFSATTED</sequence>
<dbReference type="SMART" id="SM00342">
    <property type="entry name" value="HTH_ARAC"/>
    <property type="match status" value="1"/>
</dbReference>
<comment type="caution">
    <text evidence="5">The sequence shown here is derived from an EMBL/GenBank/DDBJ whole genome shotgun (WGS) entry which is preliminary data.</text>
</comment>
<dbReference type="Proteomes" id="UP001597169">
    <property type="component" value="Unassembled WGS sequence"/>
</dbReference>
<dbReference type="Pfam" id="PF12833">
    <property type="entry name" value="HTH_18"/>
    <property type="match status" value="1"/>
</dbReference>
<dbReference type="SUPFAM" id="SSF46689">
    <property type="entry name" value="Homeodomain-like"/>
    <property type="match status" value="1"/>
</dbReference>
<keyword evidence="6" id="KW-1185">Reference proteome</keyword>
<evidence type="ECO:0000313" key="5">
    <source>
        <dbReference type="EMBL" id="MFD1130591.1"/>
    </source>
</evidence>
<organism evidence="5 6">
    <name type="scientific">Paenibacillus provencensis</name>
    <dbReference type="NCBI Taxonomy" id="441151"/>
    <lineage>
        <taxon>Bacteria</taxon>
        <taxon>Bacillati</taxon>
        <taxon>Bacillota</taxon>
        <taxon>Bacilli</taxon>
        <taxon>Bacillales</taxon>
        <taxon>Paenibacillaceae</taxon>
        <taxon>Paenibacillus</taxon>
    </lineage>
</organism>
<keyword evidence="2" id="KW-0238">DNA-binding</keyword>
<dbReference type="InterPro" id="IPR018060">
    <property type="entry name" value="HTH_AraC"/>
</dbReference>
<dbReference type="PANTHER" id="PTHR43280">
    <property type="entry name" value="ARAC-FAMILY TRANSCRIPTIONAL REGULATOR"/>
    <property type="match status" value="1"/>
</dbReference>
<reference evidence="6" key="1">
    <citation type="journal article" date="2019" name="Int. J. Syst. Evol. Microbiol.">
        <title>The Global Catalogue of Microorganisms (GCM) 10K type strain sequencing project: providing services to taxonomists for standard genome sequencing and annotation.</title>
        <authorList>
            <consortium name="The Broad Institute Genomics Platform"/>
            <consortium name="The Broad Institute Genome Sequencing Center for Infectious Disease"/>
            <person name="Wu L."/>
            <person name="Ma J."/>
        </authorList>
    </citation>
    <scope>NUCLEOTIDE SEQUENCE [LARGE SCALE GENOMIC DNA]</scope>
    <source>
        <strain evidence="6">CCUG 53519</strain>
    </source>
</reference>
<evidence type="ECO:0000256" key="1">
    <source>
        <dbReference type="ARBA" id="ARBA00023015"/>
    </source>
</evidence>
<dbReference type="PROSITE" id="PS01124">
    <property type="entry name" value="HTH_ARAC_FAMILY_2"/>
    <property type="match status" value="1"/>
</dbReference>
<gene>
    <name evidence="5" type="ORF">ACFQ3J_20825</name>
</gene>
<evidence type="ECO:0000256" key="2">
    <source>
        <dbReference type="ARBA" id="ARBA00023125"/>
    </source>
</evidence>
<dbReference type="EMBL" id="JBHTKX010000004">
    <property type="protein sequence ID" value="MFD1130591.1"/>
    <property type="molecule type" value="Genomic_DNA"/>
</dbReference>
<evidence type="ECO:0000259" key="4">
    <source>
        <dbReference type="PROSITE" id="PS01124"/>
    </source>
</evidence>
<keyword evidence="1" id="KW-0805">Transcription regulation</keyword>
<feature type="domain" description="HTH araC/xylS-type" evidence="4">
    <location>
        <begin position="1"/>
        <end position="76"/>
    </location>
</feature>
<evidence type="ECO:0000256" key="3">
    <source>
        <dbReference type="ARBA" id="ARBA00023163"/>
    </source>
</evidence>
<dbReference type="RefSeq" id="WP_379293838.1">
    <property type="nucleotide sequence ID" value="NZ_JBHTKX010000004.1"/>
</dbReference>